<feature type="compositionally biased region" description="Polar residues" evidence="1">
    <location>
        <begin position="744"/>
        <end position="758"/>
    </location>
</feature>
<feature type="region of interest" description="Disordered" evidence="1">
    <location>
        <begin position="1525"/>
        <end position="1578"/>
    </location>
</feature>
<feature type="region of interest" description="Disordered" evidence="1">
    <location>
        <begin position="725"/>
        <end position="782"/>
    </location>
</feature>
<dbReference type="Proteomes" id="UP000800041">
    <property type="component" value="Unassembled WGS sequence"/>
</dbReference>
<feature type="compositionally biased region" description="Low complexity" evidence="1">
    <location>
        <begin position="759"/>
        <end position="772"/>
    </location>
</feature>
<dbReference type="GO" id="GO:0005829">
    <property type="term" value="C:cytosol"/>
    <property type="evidence" value="ECO:0007669"/>
    <property type="project" value="TreeGrafter"/>
</dbReference>
<dbReference type="CDD" id="cd00072">
    <property type="entry name" value="GYF"/>
    <property type="match status" value="1"/>
</dbReference>
<feature type="compositionally biased region" description="Basic and acidic residues" evidence="1">
    <location>
        <begin position="356"/>
        <end position="377"/>
    </location>
</feature>
<dbReference type="Pfam" id="PF02213">
    <property type="entry name" value="GYF"/>
    <property type="match status" value="1"/>
</dbReference>
<feature type="compositionally biased region" description="Low complexity" evidence="1">
    <location>
        <begin position="1"/>
        <end position="20"/>
    </location>
</feature>
<feature type="compositionally biased region" description="Polar residues" evidence="1">
    <location>
        <begin position="773"/>
        <end position="782"/>
    </location>
</feature>
<evidence type="ECO:0000313" key="4">
    <source>
        <dbReference type="Proteomes" id="UP000800041"/>
    </source>
</evidence>
<dbReference type="SUPFAM" id="SSF55277">
    <property type="entry name" value="GYF domain"/>
    <property type="match status" value="1"/>
</dbReference>
<sequence length="1578" mass="165582">MAPSSFASAAAGKKNSASRADGSAEESKERRANGTQTFRKSSSAISTSNPTPARDSNSTLAAPTTTNAGVYVSPRVNAFRNGSLADNRYPKEQLLDLYKAQQESGELSDDLSSLYVAGWEPGETNGAQSLGWGRKDDAKDNQPSADICWNGDGNGQPLSLAEMTDEEKDLFSTSVNSPIKGATQPTAKEGTPKDGLSLRKVSISQAQNGAYGIASPTSARGPARRRETSESYPFPASSVASPAGARLARDEPSAVTPPAILRRRTEVRDSGPTPADERDKDTPDKGVAEGSAPFGGLKRTTTGPFSAGTSGPSSPWSATPTGSGFPGGFGNFAIGTGTSKASTAADKRPGYGSMRSESRFKGLMARDSDVPGAKEKASTGSLDKVQESERDQKAFWSESRANRPLSEDTDPYPDEELRTGSAALGGGMDDSPPRFRGLHGLGTPMKQEQREESFSAFGMTADTSNFRDSFQGREQYQHHTPHQRGGGEGTREPMSPTDTNPYQSPDQRTDPEDHDAEGPENHLRGISQRGGPGGGFGGDQLPGLGGFGNVGRPSAFEAAASDRSQTSSTGPNRGFPALGGLGTLSGLGGSSTWSAQPSVGTPSRERAAFGGAFGDNMFGSLGGDFQSPSLAGLGSSGSFGGGLGGTIGRQNKMSSLFPSGMQEQMRGDQERQGSEEPNFEGIDRQTGAFGAFGRGVFGSNAPGTSAPARDFESPFSQQRGFFEEQGSDPLFAGNQGIGSFALPGSSQPASGGQRSASQSISGPAPGPTSSASNQPPNAQQKTMVMPDRMRWIYRDPQGKIQGPWSGLEMHDWYKAGFFSPELLVKKYEDPDYEPLAQLIRRIGNSREPFLVPQIGIPHGLPTTQAGQSWAQPAPSSSSAQPPFASSFPSFGTTLTAEQQNALERRKQEEQYLMARQKEHLAHVQVMQKQMGPMAMHPGQLHHVSSAHSLHSQPSFGSITSPGGYQPSPTQGPVSGGQGMPGFFDNSFRLAPQSNLGPVGGGMDMLGHIREEDMPAMLERLNLNRGQQGPLGVPVPFGQQQQDPNTHAQQVAAMLNDRARLLREQVDQEIIQRMSQNQQLANQSSAERLQEFHNLRAQFEAENPLLSQVNAEAAAVQGALEEHTRSRQHSVDTGKGFTAPSEQSQVTSPDITASTLVQDTQNLSLTDQVKAASAKQSPAPNAPWAKIDTGLPQPFPAAPPKSSSPMPAPVAQRKQNLADTLNVESQSRSESPSVSVDTPSASIAPWAKETTEATKGPSLKEIQAAEAKKAAQQEKIEAAARRAALERELLAQANSQAAPGLPSTSTWGSGVSPSTPTASTPSAWAKPAVGKPALGLGPATAGKKTLQQIQKEEEARKQRAAAASTAAAGPSGTPVAAGKTYAGLASKTPVGPAAMGGGAWTTVGSSGKVRAPSASVGIPTGPAAAVRSASGNVQTLPRKTATPLATAGRTPTAGSQINAMEEFKKWAVSELKDDLSKAVNVDEFVASLLAFPAEMEIITEAVHSNSQTIDSRHFAEQFIRRRKMADKGLVDPSSPATGQGESKSGGWNEVAKKAGGQPKQDEGPGNFKVVAAKKKGGKR</sequence>
<dbReference type="InterPro" id="IPR003169">
    <property type="entry name" value="GYF"/>
</dbReference>
<feature type="region of interest" description="Disordered" evidence="1">
    <location>
        <begin position="1168"/>
        <end position="1256"/>
    </location>
</feature>
<feature type="region of interest" description="Disordered" evidence="1">
    <location>
        <begin position="207"/>
        <end position="607"/>
    </location>
</feature>
<accession>A0A6G1HGU5</accession>
<feature type="domain" description="GYF" evidence="2">
    <location>
        <begin position="788"/>
        <end position="843"/>
    </location>
</feature>
<dbReference type="SMART" id="SM00444">
    <property type="entry name" value="GYF"/>
    <property type="match status" value="1"/>
</dbReference>
<feature type="compositionally biased region" description="Gly residues" evidence="1">
    <location>
        <begin position="528"/>
        <end position="549"/>
    </location>
</feature>
<keyword evidence="4" id="KW-1185">Reference proteome</keyword>
<feature type="compositionally biased region" description="Basic and acidic residues" evidence="1">
    <location>
        <begin position="507"/>
        <end position="523"/>
    </location>
</feature>
<proteinExistence type="predicted"/>
<feature type="region of interest" description="Disordered" evidence="1">
    <location>
        <begin position="862"/>
        <end position="890"/>
    </location>
</feature>
<protein>
    <recommendedName>
        <fullName evidence="2">GYF domain-containing protein</fullName>
    </recommendedName>
</protein>
<evidence type="ECO:0000259" key="2">
    <source>
        <dbReference type="PROSITE" id="PS50829"/>
    </source>
</evidence>
<feature type="region of interest" description="Disordered" evidence="1">
    <location>
        <begin position="644"/>
        <end position="713"/>
    </location>
</feature>
<feature type="compositionally biased region" description="Polar residues" evidence="1">
    <location>
        <begin position="952"/>
        <end position="972"/>
    </location>
</feature>
<dbReference type="EMBL" id="ML977137">
    <property type="protein sequence ID" value="KAF1992287.1"/>
    <property type="molecule type" value="Genomic_DNA"/>
</dbReference>
<feature type="region of interest" description="Disordered" evidence="1">
    <location>
        <begin position="1115"/>
        <end position="1148"/>
    </location>
</feature>
<feature type="compositionally biased region" description="Basic and acidic residues" evidence="1">
    <location>
        <begin position="665"/>
        <end position="674"/>
    </location>
</feature>
<dbReference type="Gene3D" id="3.30.1490.40">
    <property type="match status" value="1"/>
</dbReference>
<feature type="region of interest" description="Disordered" evidence="1">
    <location>
        <begin position="123"/>
        <end position="195"/>
    </location>
</feature>
<dbReference type="InterPro" id="IPR035445">
    <property type="entry name" value="GYF-like_dom_sf"/>
</dbReference>
<feature type="compositionally biased region" description="Low complexity" evidence="1">
    <location>
        <begin position="1359"/>
        <end position="1373"/>
    </location>
</feature>
<feature type="compositionally biased region" description="Polar residues" evidence="1">
    <location>
        <begin position="1293"/>
        <end position="1310"/>
    </location>
</feature>
<evidence type="ECO:0000313" key="3">
    <source>
        <dbReference type="EMBL" id="KAF1992287.1"/>
    </source>
</evidence>
<feature type="region of interest" description="Disordered" evidence="1">
    <location>
        <begin position="1"/>
        <end position="75"/>
    </location>
</feature>
<feature type="compositionally biased region" description="Basic and acidic residues" evidence="1">
    <location>
        <begin position="263"/>
        <end position="287"/>
    </location>
</feature>
<feature type="region of interest" description="Disordered" evidence="1">
    <location>
        <begin position="943"/>
        <end position="973"/>
    </location>
</feature>
<feature type="compositionally biased region" description="Low complexity" evidence="1">
    <location>
        <begin position="1311"/>
        <end position="1327"/>
    </location>
</feature>
<feature type="compositionally biased region" description="Polar residues" evidence="1">
    <location>
        <begin position="496"/>
        <end position="506"/>
    </location>
</feature>
<feature type="compositionally biased region" description="Gly residues" evidence="1">
    <location>
        <begin position="577"/>
        <end position="589"/>
    </location>
</feature>
<organism evidence="3 4">
    <name type="scientific">Aulographum hederae CBS 113979</name>
    <dbReference type="NCBI Taxonomy" id="1176131"/>
    <lineage>
        <taxon>Eukaryota</taxon>
        <taxon>Fungi</taxon>
        <taxon>Dikarya</taxon>
        <taxon>Ascomycota</taxon>
        <taxon>Pezizomycotina</taxon>
        <taxon>Dothideomycetes</taxon>
        <taxon>Pleosporomycetidae</taxon>
        <taxon>Aulographales</taxon>
        <taxon>Aulographaceae</taxon>
    </lineage>
</organism>
<feature type="region of interest" description="Disordered" evidence="1">
    <location>
        <begin position="1293"/>
        <end position="1373"/>
    </location>
</feature>
<dbReference type="PANTHER" id="PTHR14445">
    <property type="entry name" value="GRB10 INTERACTING GYF PROTEIN"/>
    <property type="match status" value="1"/>
</dbReference>
<feature type="compositionally biased region" description="Polar residues" evidence="1">
    <location>
        <begin position="1139"/>
        <end position="1148"/>
    </location>
</feature>
<feature type="compositionally biased region" description="Low complexity" evidence="1">
    <location>
        <begin position="1222"/>
        <end position="1235"/>
    </location>
</feature>
<name>A0A6G1HGU5_9PEZI</name>
<feature type="compositionally biased region" description="Polar residues" evidence="1">
    <location>
        <begin position="562"/>
        <end position="571"/>
    </location>
</feature>
<dbReference type="PROSITE" id="PS50829">
    <property type="entry name" value="GYF"/>
    <property type="match status" value="1"/>
</dbReference>
<reference evidence="3" key="1">
    <citation type="journal article" date="2020" name="Stud. Mycol.">
        <title>101 Dothideomycetes genomes: a test case for predicting lifestyles and emergence of pathogens.</title>
        <authorList>
            <person name="Haridas S."/>
            <person name="Albert R."/>
            <person name="Binder M."/>
            <person name="Bloem J."/>
            <person name="Labutti K."/>
            <person name="Salamov A."/>
            <person name="Andreopoulos B."/>
            <person name="Baker S."/>
            <person name="Barry K."/>
            <person name="Bills G."/>
            <person name="Bluhm B."/>
            <person name="Cannon C."/>
            <person name="Castanera R."/>
            <person name="Culley D."/>
            <person name="Daum C."/>
            <person name="Ezra D."/>
            <person name="Gonzalez J."/>
            <person name="Henrissat B."/>
            <person name="Kuo A."/>
            <person name="Liang C."/>
            <person name="Lipzen A."/>
            <person name="Lutzoni F."/>
            <person name="Magnuson J."/>
            <person name="Mondo S."/>
            <person name="Nolan M."/>
            <person name="Ohm R."/>
            <person name="Pangilinan J."/>
            <person name="Park H.-J."/>
            <person name="Ramirez L."/>
            <person name="Alfaro M."/>
            <person name="Sun H."/>
            <person name="Tritt A."/>
            <person name="Yoshinaga Y."/>
            <person name="Zwiers L.-H."/>
            <person name="Turgeon B."/>
            <person name="Goodwin S."/>
            <person name="Spatafora J."/>
            <person name="Crous P."/>
            <person name="Grigoriev I."/>
        </authorList>
    </citation>
    <scope>NUCLEOTIDE SEQUENCE</scope>
    <source>
        <strain evidence="3">CBS 113979</strain>
    </source>
</reference>
<feature type="compositionally biased region" description="Polar residues" evidence="1">
    <location>
        <begin position="461"/>
        <end position="474"/>
    </location>
</feature>
<dbReference type="InterPro" id="IPR051640">
    <property type="entry name" value="GRB10-interact_GYF"/>
</dbReference>
<feature type="compositionally biased region" description="Polar residues" evidence="1">
    <location>
        <begin position="33"/>
        <end position="68"/>
    </location>
</feature>
<evidence type="ECO:0000256" key="1">
    <source>
        <dbReference type="SAM" id="MobiDB-lite"/>
    </source>
</evidence>
<feature type="compositionally biased region" description="Polar residues" evidence="1">
    <location>
        <begin position="299"/>
        <end position="316"/>
    </location>
</feature>
<feature type="compositionally biased region" description="Polar residues" evidence="1">
    <location>
        <begin position="648"/>
        <end position="657"/>
    </location>
</feature>
<gene>
    <name evidence="3" type="ORF">K402DRAFT_387945</name>
</gene>
<feature type="compositionally biased region" description="Basic and acidic residues" evidence="1">
    <location>
        <begin position="384"/>
        <end position="393"/>
    </location>
</feature>
<dbReference type="OrthoDB" id="48509at2759"/>
<feature type="compositionally biased region" description="Basic and acidic residues" evidence="1">
    <location>
        <begin position="1119"/>
        <end position="1131"/>
    </location>
</feature>
<dbReference type="PANTHER" id="PTHR14445:SF36">
    <property type="entry name" value="FI03272P-RELATED"/>
    <property type="match status" value="1"/>
</dbReference>
<feature type="compositionally biased region" description="Low complexity" evidence="1">
    <location>
        <begin position="864"/>
        <end position="890"/>
    </location>
</feature>